<feature type="domain" description="C2H2-type" evidence="11">
    <location>
        <begin position="81"/>
        <end position="107"/>
    </location>
</feature>
<evidence type="ECO:0000256" key="2">
    <source>
        <dbReference type="ARBA" id="ARBA00022723"/>
    </source>
</evidence>
<dbReference type="PROSITE" id="PS00028">
    <property type="entry name" value="ZINC_FINGER_C2H2_1"/>
    <property type="match status" value="6"/>
</dbReference>
<proteinExistence type="predicted"/>
<dbReference type="Proteomes" id="UP000799324">
    <property type="component" value="Unassembled WGS sequence"/>
</dbReference>
<evidence type="ECO:0000256" key="1">
    <source>
        <dbReference type="ARBA" id="ARBA00004123"/>
    </source>
</evidence>
<reference evidence="12" key="1">
    <citation type="journal article" date="2020" name="Stud. Mycol.">
        <title>101 Dothideomycetes genomes: a test case for predicting lifestyles and emergence of pathogens.</title>
        <authorList>
            <person name="Haridas S."/>
            <person name="Albert R."/>
            <person name="Binder M."/>
            <person name="Bloem J."/>
            <person name="Labutti K."/>
            <person name="Salamov A."/>
            <person name="Andreopoulos B."/>
            <person name="Baker S."/>
            <person name="Barry K."/>
            <person name="Bills G."/>
            <person name="Bluhm B."/>
            <person name="Cannon C."/>
            <person name="Castanera R."/>
            <person name="Culley D."/>
            <person name="Daum C."/>
            <person name="Ezra D."/>
            <person name="Gonzalez J."/>
            <person name="Henrissat B."/>
            <person name="Kuo A."/>
            <person name="Liang C."/>
            <person name="Lipzen A."/>
            <person name="Lutzoni F."/>
            <person name="Magnuson J."/>
            <person name="Mondo S."/>
            <person name="Nolan M."/>
            <person name="Ohm R."/>
            <person name="Pangilinan J."/>
            <person name="Park H.-J."/>
            <person name="Ramirez L."/>
            <person name="Alfaro M."/>
            <person name="Sun H."/>
            <person name="Tritt A."/>
            <person name="Yoshinaga Y."/>
            <person name="Zwiers L.-H."/>
            <person name="Turgeon B."/>
            <person name="Goodwin S."/>
            <person name="Spatafora J."/>
            <person name="Crous P."/>
            <person name="Grigoriev I."/>
        </authorList>
    </citation>
    <scope>NUCLEOTIDE SEQUENCE</scope>
    <source>
        <strain evidence="12">CBS 122681</strain>
    </source>
</reference>
<dbReference type="GO" id="GO:0008270">
    <property type="term" value="F:zinc ion binding"/>
    <property type="evidence" value="ECO:0007669"/>
    <property type="project" value="UniProtKB-KW"/>
</dbReference>
<evidence type="ECO:0000259" key="11">
    <source>
        <dbReference type="PROSITE" id="PS50157"/>
    </source>
</evidence>
<dbReference type="PANTHER" id="PTHR46179">
    <property type="entry name" value="ZINC FINGER PROTEIN"/>
    <property type="match status" value="1"/>
</dbReference>
<protein>
    <recommendedName>
        <fullName evidence="11">C2H2-type domain-containing protein</fullName>
    </recommendedName>
</protein>
<dbReference type="OrthoDB" id="4748970at2759"/>
<evidence type="ECO:0000256" key="6">
    <source>
        <dbReference type="ARBA" id="ARBA00023015"/>
    </source>
</evidence>
<dbReference type="GO" id="GO:0000981">
    <property type="term" value="F:DNA-binding transcription factor activity, RNA polymerase II-specific"/>
    <property type="evidence" value="ECO:0007669"/>
    <property type="project" value="UniProtKB-ARBA"/>
</dbReference>
<comment type="subcellular location">
    <subcellularLocation>
        <location evidence="1">Nucleus</location>
    </subcellularLocation>
</comment>
<dbReference type="SUPFAM" id="SSF57667">
    <property type="entry name" value="beta-beta-alpha zinc fingers"/>
    <property type="match status" value="3"/>
</dbReference>
<dbReference type="SMART" id="SM00355">
    <property type="entry name" value="ZnF_C2H2"/>
    <property type="match status" value="8"/>
</dbReference>
<dbReference type="PROSITE" id="PS50157">
    <property type="entry name" value="ZINC_FINGER_C2H2_2"/>
    <property type="match status" value="7"/>
</dbReference>
<dbReference type="InterPro" id="IPR036236">
    <property type="entry name" value="Znf_C2H2_sf"/>
</dbReference>
<dbReference type="GO" id="GO:0000978">
    <property type="term" value="F:RNA polymerase II cis-regulatory region sequence-specific DNA binding"/>
    <property type="evidence" value="ECO:0007669"/>
    <property type="project" value="UniProtKB-ARBA"/>
</dbReference>
<keyword evidence="8" id="KW-0539">Nucleus</keyword>
<evidence type="ECO:0000256" key="3">
    <source>
        <dbReference type="ARBA" id="ARBA00022737"/>
    </source>
</evidence>
<dbReference type="InterPro" id="IPR013087">
    <property type="entry name" value="Znf_C2H2_type"/>
</dbReference>
<organism evidence="12 13">
    <name type="scientific">Lophiostoma macrostomum CBS 122681</name>
    <dbReference type="NCBI Taxonomy" id="1314788"/>
    <lineage>
        <taxon>Eukaryota</taxon>
        <taxon>Fungi</taxon>
        <taxon>Dikarya</taxon>
        <taxon>Ascomycota</taxon>
        <taxon>Pezizomycotina</taxon>
        <taxon>Dothideomycetes</taxon>
        <taxon>Pleosporomycetidae</taxon>
        <taxon>Pleosporales</taxon>
        <taxon>Lophiostomataceae</taxon>
        <taxon>Lophiostoma</taxon>
    </lineage>
</organism>
<gene>
    <name evidence="12" type="ORF">K491DRAFT_766147</name>
</gene>
<evidence type="ECO:0000313" key="13">
    <source>
        <dbReference type="Proteomes" id="UP000799324"/>
    </source>
</evidence>
<feature type="region of interest" description="Disordered" evidence="10">
    <location>
        <begin position="1"/>
        <end position="38"/>
    </location>
</feature>
<feature type="domain" description="C2H2-type" evidence="11">
    <location>
        <begin position="175"/>
        <end position="211"/>
    </location>
</feature>
<keyword evidence="13" id="KW-1185">Reference proteome</keyword>
<dbReference type="FunFam" id="3.30.160.60:FF:000125">
    <property type="entry name" value="Putative zinc finger protein 143"/>
    <property type="match status" value="2"/>
</dbReference>
<feature type="domain" description="C2H2-type" evidence="11">
    <location>
        <begin position="262"/>
        <end position="290"/>
    </location>
</feature>
<dbReference type="GO" id="GO:0005634">
    <property type="term" value="C:nucleus"/>
    <property type="evidence" value="ECO:0007669"/>
    <property type="project" value="UniProtKB-SubCell"/>
</dbReference>
<name>A0A6A6TJ25_9PLEO</name>
<evidence type="ECO:0000256" key="9">
    <source>
        <dbReference type="PROSITE-ProRule" id="PRU00042"/>
    </source>
</evidence>
<feature type="domain" description="C2H2-type" evidence="11">
    <location>
        <begin position="52"/>
        <end position="81"/>
    </location>
</feature>
<dbReference type="PANTHER" id="PTHR46179:SF13">
    <property type="entry name" value="C2H2-TYPE DOMAIN-CONTAINING PROTEIN"/>
    <property type="match status" value="1"/>
</dbReference>
<feature type="domain" description="C2H2-type" evidence="11">
    <location>
        <begin position="115"/>
        <end position="144"/>
    </location>
</feature>
<evidence type="ECO:0000256" key="8">
    <source>
        <dbReference type="ARBA" id="ARBA00023242"/>
    </source>
</evidence>
<keyword evidence="3" id="KW-0677">Repeat</keyword>
<keyword evidence="2" id="KW-0479">Metal-binding</keyword>
<evidence type="ECO:0000256" key="4">
    <source>
        <dbReference type="ARBA" id="ARBA00022771"/>
    </source>
</evidence>
<evidence type="ECO:0000256" key="5">
    <source>
        <dbReference type="ARBA" id="ARBA00022833"/>
    </source>
</evidence>
<evidence type="ECO:0000256" key="7">
    <source>
        <dbReference type="ARBA" id="ARBA00023163"/>
    </source>
</evidence>
<feature type="domain" description="C2H2-type" evidence="11">
    <location>
        <begin position="294"/>
        <end position="324"/>
    </location>
</feature>
<evidence type="ECO:0000256" key="10">
    <source>
        <dbReference type="SAM" id="MobiDB-lite"/>
    </source>
</evidence>
<sequence length="550" mass="63775">MALKRKELGIEEPLPDKRFRRDAQPENDNPYREFKQNGERRAESEMRYTWKYICDFEGCGQRFNRPSRLDDHMRTHTKEKLPCTFADCDKSFTRHDHLKRHLRAFHSEVPMDRPFMCDWEDCGKRFITRQHLTGHIKTHETKYYCRDYPPCKEVFRKQKTLDAHIKSKHLSLDPYPCPFVDEETGEHCTKGYQTHSALRGHQSTSHENKKDNTYYCFACPVPGTEVEVIEMETGETQEIPREPLPFANYPALTTHMRECHPPTCKDCGRKFKSDGNLKEHMKFVHGPEEDRPKFPCPHDGCGKVFVTAHNRKTHVESVHEKRKKFYCDKSFFVDSKKSELADWDGKNACRALYASKAAVEQHVRTQHLNLKNRKETRKEKKSKAMPAPPILALLTGEGDKGSRDITCLISGCDRRYFLDRDLRRHLRSKEHGLDAVTIDEMILERNARQGGNFWVGGADQLMPESTEPSVPQTPQLLQDLNAMNNAMPYTDEDFKPLDSHLSLGEPADFQKLSLHQQEDDDENEFAKMDADMGLANLEPVDASYGLPPFK</sequence>
<feature type="domain" description="C2H2-type" evidence="11">
    <location>
        <begin position="143"/>
        <end position="174"/>
    </location>
</feature>
<dbReference type="InterPro" id="IPR051061">
    <property type="entry name" value="Zinc_finger_trans_reg"/>
</dbReference>
<keyword evidence="6" id="KW-0805">Transcription regulation</keyword>
<keyword evidence="4 9" id="KW-0863">Zinc-finger</keyword>
<accession>A0A6A6TJ25</accession>
<keyword evidence="7" id="KW-0804">Transcription</keyword>
<keyword evidence="5" id="KW-0862">Zinc</keyword>
<dbReference type="Pfam" id="PF00096">
    <property type="entry name" value="zf-C2H2"/>
    <property type="match status" value="5"/>
</dbReference>
<dbReference type="AlphaFoldDB" id="A0A6A6TJ25"/>
<dbReference type="EMBL" id="MU004308">
    <property type="protein sequence ID" value="KAF2659227.1"/>
    <property type="molecule type" value="Genomic_DNA"/>
</dbReference>
<dbReference type="Gene3D" id="3.30.160.60">
    <property type="entry name" value="Classic Zinc Finger"/>
    <property type="match status" value="6"/>
</dbReference>
<evidence type="ECO:0000313" key="12">
    <source>
        <dbReference type="EMBL" id="KAF2659227.1"/>
    </source>
</evidence>